<sequence length="72" mass="8207">MAGALYVIFVKQLLNLLVTFSYTVIILGKFGLDCCKMFLISTVFWAVFTMKAKIFRVVKACRDWTGEEDMGN</sequence>
<evidence type="ECO:0008006" key="4">
    <source>
        <dbReference type="Google" id="ProtNLM"/>
    </source>
</evidence>
<evidence type="ECO:0000256" key="1">
    <source>
        <dbReference type="SAM" id="Phobius"/>
    </source>
</evidence>
<gene>
    <name evidence="2" type="ORF">FRX31_003228</name>
</gene>
<dbReference type="AlphaFoldDB" id="A0A7J6XBL6"/>
<keyword evidence="1" id="KW-1133">Transmembrane helix</keyword>
<keyword evidence="3" id="KW-1185">Reference proteome</keyword>
<protein>
    <recommendedName>
        <fullName evidence="4">Transmembrane protein</fullName>
    </recommendedName>
</protein>
<feature type="non-terminal residue" evidence="2">
    <location>
        <position position="72"/>
    </location>
</feature>
<keyword evidence="1" id="KW-0472">Membrane</keyword>
<organism evidence="2 3">
    <name type="scientific">Thalictrum thalictroides</name>
    <name type="common">Rue-anemone</name>
    <name type="synonym">Anemone thalictroides</name>
    <dbReference type="NCBI Taxonomy" id="46969"/>
    <lineage>
        <taxon>Eukaryota</taxon>
        <taxon>Viridiplantae</taxon>
        <taxon>Streptophyta</taxon>
        <taxon>Embryophyta</taxon>
        <taxon>Tracheophyta</taxon>
        <taxon>Spermatophyta</taxon>
        <taxon>Magnoliopsida</taxon>
        <taxon>Ranunculales</taxon>
        <taxon>Ranunculaceae</taxon>
        <taxon>Thalictroideae</taxon>
        <taxon>Thalictrum</taxon>
    </lineage>
</organism>
<accession>A0A7J6XBL6</accession>
<dbReference type="Proteomes" id="UP000554482">
    <property type="component" value="Unassembled WGS sequence"/>
</dbReference>
<reference evidence="2 3" key="1">
    <citation type="submission" date="2020-06" db="EMBL/GenBank/DDBJ databases">
        <title>Transcriptomic and genomic resources for Thalictrum thalictroides and T. hernandezii: Facilitating candidate gene discovery in an emerging model plant lineage.</title>
        <authorList>
            <person name="Arias T."/>
            <person name="Riano-Pachon D.M."/>
            <person name="Di Stilio V.S."/>
        </authorList>
    </citation>
    <scope>NUCLEOTIDE SEQUENCE [LARGE SCALE GENOMIC DNA]</scope>
    <source>
        <strain evidence="3">cv. WT478/WT964</strain>
        <tissue evidence="2">Leaves</tissue>
    </source>
</reference>
<evidence type="ECO:0000313" key="2">
    <source>
        <dbReference type="EMBL" id="KAF5207186.1"/>
    </source>
</evidence>
<proteinExistence type="predicted"/>
<evidence type="ECO:0000313" key="3">
    <source>
        <dbReference type="Proteomes" id="UP000554482"/>
    </source>
</evidence>
<dbReference type="EMBL" id="JABWDY010001743">
    <property type="protein sequence ID" value="KAF5207186.1"/>
    <property type="molecule type" value="Genomic_DNA"/>
</dbReference>
<feature type="transmembrane region" description="Helical" evidence="1">
    <location>
        <begin position="20"/>
        <end position="48"/>
    </location>
</feature>
<comment type="caution">
    <text evidence="2">The sequence shown here is derived from an EMBL/GenBank/DDBJ whole genome shotgun (WGS) entry which is preliminary data.</text>
</comment>
<name>A0A7J6XBL6_THATH</name>
<keyword evidence="1" id="KW-0812">Transmembrane</keyword>